<dbReference type="OrthoDB" id="1667428at2759"/>
<name>A0A0L0FGJ7_9EUKA</name>
<dbReference type="GO" id="GO:0000107">
    <property type="term" value="F:imidazoleglycerol-phosphate synthase activity"/>
    <property type="evidence" value="ECO:0007669"/>
    <property type="project" value="TreeGrafter"/>
</dbReference>
<feature type="domain" description="COP9 signalosome complex subunit 3 N-terminal helical repeats" evidence="2">
    <location>
        <begin position="86"/>
        <end position="191"/>
    </location>
</feature>
<accession>A0A0L0FGJ7</accession>
<dbReference type="PANTHER" id="PTHR21235">
    <property type="entry name" value="IMIDAZOLE GLYCEROL PHOSPHATE SYNTHASE SUBUNIT HISF/H IGP SYNTHASE SUBUNIT HISF/H"/>
    <property type="match status" value="1"/>
</dbReference>
<dbReference type="RefSeq" id="XP_014149809.1">
    <property type="nucleotide sequence ID" value="XM_014294334.1"/>
</dbReference>
<gene>
    <name evidence="3" type="ORF">SARC_11576</name>
</gene>
<dbReference type="eggNOG" id="KOG0623">
    <property type="taxonomic scope" value="Eukaryota"/>
</dbReference>
<feature type="non-terminal residue" evidence="3">
    <location>
        <position position="1"/>
    </location>
</feature>
<dbReference type="Proteomes" id="UP000054560">
    <property type="component" value="Unassembled WGS sequence"/>
</dbReference>
<dbReference type="InterPro" id="IPR050064">
    <property type="entry name" value="IGPS_HisA/HisF"/>
</dbReference>
<evidence type="ECO:0000256" key="1">
    <source>
        <dbReference type="SAM" id="Phobius"/>
    </source>
</evidence>
<dbReference type="InterPro" id="IPR013785">
    <property type="entry name" value="Aldolase_TIM"/>
</dbReference>
<proteinExistence type="predicted"/>
<evidence type="ECO:0000313" key="3">
    <source>
        <dbReference type="EMBL" id="KNC75907.1"/>
    </source>
</evidence>
<protein>
    <recommendedName>
        <fullName evidence="2">COP9 signalosome complex subunit 3 N-terminal helical repeats domain-containing protein</fullName>
    </recommendedName>
</protein>
<dbReference type="InterPro" id="IPR055089">
    <property type="entry name" value="COP9_N"/>
</dbReference>
<reference evidence="3 4" key="1">
    <citation type="submission" date="2011-02" db="EMBL/GenBank/DDBJ databases">
        <title>The Genome Sequence of Sphaeroforma arctica JP610.</title>
        <authorList>
            <consortium name="The Broad Institute Genome Sequencing Platform"/>
            <person name="Russ C."/>
            <person name="Cuomo C."/>
            <person name="Young S.K."/>
            <person name="Zeng Q."/>
            <person name="Gargeya S."/>
            <person name="Alvarado L."/>
            <person name="Berlin A."/>
            <person name="Chapman S.B."/>
            <person name="Chen Z."/>
            <person name="Freedman E."/>
            <person name="Gellesch M."/>
            <person name="Goldberg J."/>
            <person name="Griggs A."/>
            <person name="Gujja S."/>
            <person name="Heilman E."/>
            <person name="Heiman D."/>
            <person name="Howarth C."/>
            <person name="Mehta T."/>
            <person name="Neiman D."/>
            <person name="Pearson M."/>
            <person name="Roberts A."/>
            <person name="Saif S."/>
            <person name="Shea T."/>
            <person name="Shenoy N."/>
            <person name="Sisk P."/>
            <person name="Stolte C."/>
            <person name="Sykes S."/>
            <person name="White J."/>
            <person name="Yandava C."/>
            <person name="Burger G."/>
            <person name="Gray M.W."/>
            <person name="Holland P.W.H."/>
            <person name="King N."/>
            <person name="Lang F.B.F."/>
            <person name="Roger A.J."/>
            <person name="Ruiz-Trillo I."/>
            <person name="Haas B."/>
            <person name="Nusbaum C."/>
            <person name="Birren B."/>
        </authorList>
    </citation>
    <scope>NUCLEOTIDE SEQUENCE [LARGE SCALE GENOMIC DNA]</scope>
    <source>
        <strain evidence="3 4">JP610</strain>
    </source>
</reference>
<organism evidence="3 4">
    <name type="scientific">Sphaeroforma arctica JP610</name>
    <dbReference type="NCBI Taxonomy" id="667725"/>
    <lineage>
        <taxon>Eukaryota</taxon>
        <taxon>Ichthyosporea</taxon>
        <taxon>Ichthyophonida</taxon>
        <taxon>Sphaeroforma</taxon>
    </lineage>
</organism>
<dbReference type="GeneID" id="25912080"/>
<keyword evidence="1" id="KW-0812">Transmembrane</keyword>
<keyword evidence="1" id="KW-1133">Transmembrane helix</keyword>
<dbReference type="Gene3D" id="3.20.20.70">
    <property type="entry name" value="Aldolase class I"/>
    <property type="match status" value="1"/>
</dbReference>
<dbReference type="PANTHER" id="PTHR21235:SF2">
    <property type="entry name" value="IMIDAZOLE GLYCEROL PHOSPHATE SYNTHASE HISHF"/>
    <property type="match status" value="1"/>
</dbReference>
<keyword evidence="1" id="KW-0472">Membrane</keyword>
<evidence type="ECO:0000313" key="4">
    <source>
        <dbReference type="Proteomes" id="UP000054560"/>
    </source>
</evidence>
<keyword evidence="4" id="KW-1185">Reference proteome</keyword>
<dbReference type="AlphaFoldDB" id="A0A0L0FGJ7"/>
<dbReference type="STRING" id="667725.A0A0L0FGJ7"/>
<dbReference type="EMBL" id="KQ243362">
    <property type="protein sequence ID" value="KNC75907.1"/>
    <property type="molecule type" value="Genomic_DNA"/>
</dbReference>
<feature type="transmembrane region" description="Helical" evidence="1">
    <location>
        <begin position="64"/>
        <end position="87"/>
    </location>
</feature>
<sequence length="193" mass="21209">ADKVSIGSDAVIAAEEYIASGVKTGQTGIEQIAHKYGAQAVVISVDPKRVYCNDPSGMRMELRVLWECYVSLITLVLVVSCCVYAAVDRYTEFLFAQNSATTCIRPILAGLRSVKSVVPADSLLPLHRMFMKAVLISGFGHLAQEFIDTPLTNVSRTHVTSKDVLLYYYYASLVCIVQKAYEKAYGCLSMVCM</sequence>
<evidence type="ECO:0000259" key="2">
    <source>
        <dbReference type="Pfam" id="PF22788"/>
    </source>
</evidence>
<dbReference type="Pfam" id="PF22788">
    <property type="entry name" value="COP9_hel_rpt"/>
    <property type="match status" value="1"/>
</dbReference>